<evidence type="ECO:0000256" key="7">
    <source>
        <dbReference type="ARBA" id="ARBA00022833"/>
    </source>
</evidence>
<dbReference type="GO" id="GO:0061630">
    <property type="term" value="F:ubiquitin protein ligase activity"/>
    <property type="evidence" value="ECO:0007669"/>
    <property type="project" value="UniProtKB-EC"/>
</dbReference>
<dbReference type="InterPro" id="IPR050774">
    <property type="entry name" value="KCMF1/Dystrophin"/>
</dbReference>
<dbReference type="GO" id="GO:0008270">
    <property type="term" value="F:zinc ion binding"/>
    <property type="evidence" value="ECO:0007669"/>
    <property type="project" value="UniProtKB-KW"/>
</dbReference>
<keyword evidence="5" id="KW-0479">Metal-binding</keyword>
<comment type="similarity">
    <text evidence="2">Belongs to the KCMF1 family.</text>
</comment>
<name>A0AB40DN63_DROSZ</name>
<dbReference type="PROSITE" id="PS50135">
    <property type="entry name" value="ZF_ZZ_2"/>
    <property type="match status" value="1"/>
</dbReference>
<sequence>MDSPRNPPVSPDEQYLETLIHWDVNCDGCGSSRLIHYRYKCLRCPDYDLCADCHENGVTTGQHEQDHPFQCLLDRAARELFFAGEQTPDLCADSYTCPLCGGMGMSAGELMRHCQMEHRLVRLSVICPLCVAVPASHPNRVNNITTHLILWHPASPLRVPGSPSSSFAEPHSEFLWPQQSLDFTATEPSTGFGMATHHTLPSAQMPQVRFLLPRGTPPLAPSEDLSDDEIVEM</sequence>
<evidence type="ECO:0000313" key="11">
    <source>
        <dbReference type="Proteomes" id="UP001652628"/>
    </source>
</evidence>
<dbReference type="GO" id="GO:0010646">
    <property type="term" value="P:regulation of cell communication"/>
    <property type="evidence" value="ECO:0007669"/>
    <property type="project" value="UniProtKB-ARBA"/>
</dbReference>
<dbReference type="InterPro" id="IPR008598">
    <property type="entry name" value="Di19_Zn-bd"/>
</dbReference>
<dbReference type="SUPFAM" id="SSF57850">
    <property type="entry name" value="RING/U-box"/>
    <property type="match status" value="1"/>
</dbReference>
<dbReference type="PANTHER" id="PTHR12268">
    <property type="entry name" value="E3 UBIQUITIN-PROTEIN LIGASE KCMF1"/>
    <property type="match status" value="1"/>
</dbReference>
<evidence type="ECO:0000256" key="2">
    <source>
        <dbReference type="ARBA" id="ARBA00010938"/>
    </source>
</evidence>
<dbReference type="Pfam" id="PF05605">
    <property type="entry name" value="zf-Di19"/>
    <property type="match status" value="1"/>
</dbReference>
<accession>A0AB40DN63</accession>
<dbReference type="AlphaFoldDB" id="A0AB40DN63"/>
<keyword evidence="6 8" id="KW-0863">Zinc-finger</keyword>
<reference evidence="12" key="1">
    <citation type="submission" date="2025-08" db="UniProtKB">
        <authorList>
            <consortium name="RefSeq"/>
        </authorList>
    </citation>
    <scope>IDENTIFICATION</scope>
</reference>
<dbReference type="GO" id="GO:0045202">
    <property type="term" value="C:synapse"/>
    <property type="evidence" value="ECO:0007669"/>
    <property type="project" value="GOC"/>
</dbReference>
<evidence type="ECO:0000256" key="8">
    <source>
        <dbReference type="PROSITE-ProRule" id="PRU00228"/>
    </source>
</evidence>
<dbReference type="GO" id="GO:0023051">
    <property type="term" value="P:regulation of signaling"/>
    <property type="evidence" value="ECO:0007669"/>
    <property type="project" value="UniProtKB-ARBA"/>
</dbReference>
<dbReference type="SMART" id="SM00291">
    <property type="entry name" value="ZnF_ZZ"/>
    <property type="match status" value="1"/>
</dbReference>
<feature type="domain" description="ZZ-type" evidence="10">
    <location>
        <begin position="21"/>
        <end position="77"/>
    </location>
</feature>
<dbReference type="Proteomes" id="UP001652628">
    <property type="component" value="Chromosome X"/>
</dbReference>
<dbReference type="GeneID" id="108018876"/>
<evidence type="ECO:0000256" key="3">
    <source>
        <dbReference type="ARBA" id="ARBA00012483"/>
    </source>
</evidence>
<dbReference type="Pfam" id="PF00569">
    <property type="entry name" value="ZZ"/>
    <property type="match status" value="1"/>
</dbReference>
<dbReference type="CDD" id="cd02338">
    <property type="entry name" value="ZZ_PCMF_like"/>
    <property type="match status" value="1"/>
</dbReference>
<organism evidence="11 12">
    <name type="scientific">Drosophila suzukii</name>
    <name type="common">Spotted-wing drosophila fruit fly</name>
    <dbReference type="NCBI Taxonomy" id="28584"/>
    <lineage>
        <taxon>Eukaryota</taxon>
        <taxon>Metazoa</taxon>
        <taxon>Ecdysozoa</taxon>
        <taxon>Arthropoda</taxon>
        <taxon>Hexapoda</taxon>
        <taxon>Insecta</taxon>
        <taxon>Pterygota</taxon>
        <taxon>Neoptera</taxon>
        <taxon>Endopterygota</taxon>
        <taxon>Diptera</taxon>
        <taxon>Brachycera</taxon>
        <taxon>Muscomorpha</taxon>
        <taxon>Ephydroidea</taxon>
        <taxon>Drosophilidae</taxon>
        <taxon>Drosophila</taxon>
        <taxon>Sophophora</taxon>
    </lineage>
</organism>
<protein>
    <recommendedName>
        <fullName evidence="3">RING-type E3 ubiquitin transferase</fullName>
        <ecNumber evidence="3">2.3.2.27</ecNumber>
    </recommendedName>
</protein>
<evidence type="ECO:0000256" key="5">
    <source>
        <dbReference type="ARBA" id="ARBA00022723"/>
    </source>
</evidence>
<dbReference type="EC" id="2.3.2.27" evidence="3"/>
<comment type="catalytic activity">
    <reaction evidence="1">
        <text>S-ubiquitinyl-[E2 ubiquitin-conjugating enzyme]-L-cysteine + [acceptor protein]-L-lysine = [E2 ubiquitin-conjugating enzyme]-L-cysteine + N(6)-ubiquitinyl-[acceptor protein]-L-lysine.</text>
        <dbReference type="EC" id="2.3.2.27"/>
    </reaction>
</comment>
<keyword evidence="4" id="KW-0808">Transferase</keyword>
<keyword evidence="7" id="KW-0862">Zinc</keyword>
<evidence type="ECO:0000256" key="9">
    <source>
        <dbReference type="SAM" id="MobiDB-lite"/>
    </source>
</evidence>
<dbReference type="Gene3D" id="3.30.60.90">
    <property type="match status" value="1"/>
</dbReference>
<dbReference type="InterPro" id="IPR000433">
    <property type="entry name" value="Znf_ZZ"/>
</dbReference>
<proteinExistence type="inferred from homology"/>
<dbReference type="PROSITE" id="PS01357">
    <property type="entry name" value="ZF_ZZ_1"/>
    <property type="match status" value="1"/>
</dbReference>
<dbReference type="InterPro" id="IPR043145">
    <property type="entry name" value="Znf_ZZ_sf"/>
</dbReference>
<feature type="compositionally biased region" description="Acidic residues" evidence="9">
    <location>
        <begin position="224"/>
        <end position="233"/>
    </location>
</feature>
<evidence type="ECO:0000256" key="6">
    <source>
        <dbReference type="ARBA" id="ARBA00022771"/>
    </source>
</evidence>
<evidence type="ECO:0000313" key="12">
    <source>
        <dbReference type="RefSeq" id="XP_065724133.2"/>
    </source>
</evidence>
<evidence type="ECO:0000256" key="1">
    <source>
        <dbReference type="ARBA" id="ARBA00000900"/>
    </source>
</evidence>
<evidence type="ECO:0000256" key="4">
    <source>
        <dbReference type="ARBA" id="ARBA00022679"/>
    </source>
</evidence>
<dbReference type="PANTHER" id="PTHR12268:SF13">
    <property type="entry name" value="E3 UBIQUITIN-PROTEIN LIGASE KCMF1"/>
    <property type="match status" value="1"/>
</dbReference>
<dbReference type="GO" id="GO:0099536">
    <property type="term" value="P:synaptic signaling"/>
    <property type="evidence" value="ECO:0007669"/>
    <property type="project" value="TreeGrafter"/>
</dbReference>
<dbReference type="GO" id="GO:0005886">
    <property type="term" value="C:plasma membrane"/>
    <property type="evidence" value="ECO:0007669"/>
    <property type="project" value="TreeGrafter"/>
</dbReference>
<keyword evidence="11" id="KW-1185">Reference proteome</keyword>
<evidence type="ECO:0000259" key="10">
    <source>
        <dbReference type="PROSITE" id="PS50135"/>
    </source>
</evidence>
<gene>
    <name evidence="12" type="primary">LOC108018876</name>
</gene>
<feature type="region of interest" description="Disordered" evidence="9">
    <location>
        <begin position="213"/>
        <end position="233"/>
    </location>
</feature>
<dbReference type="RefSeq" id="XP_065724133.2">
    <property type="nucleotide sequence ID" value="XM_065868061.2"/>
</dbReference>